<dbReference type="EMBL" id="MN738753">
    <property type="protein sequence ID" value="QHS83372.1"/>
    <property type="molecule type" value="Genomic_DNA"/>
</dbReference>
<sequence>MGICENQYRFVKEYALDKLTVQSKDVNMLELGDQVLNNHNNFFDGIKTAKEFYTRSGYNHTSFDWNGQNGSIPIDLTLLTNSFNKQYDLITDHGTSEHVHNQYNLFKNLHNWGNVGCIYVHCVPLHGDEHKQYLNYEFPPHGDYEYSSKFWEELSKENGYELIISKGDLVSNMALSYPKNFYSASSYRKINDDEFISKETFDRIFYLHCKRTTDKMSRKGHDIWKASLPLELRQKYKI</sequence>
<protein>
    <recommendedName>
        <fullName evidence="2">Methyltransferase</fullName>
    </recommendedName>
</protein>
<proteinExistence type="predicted"/>
<dbReference type="InterPro" id="IPR029063">
    <property type="entry name" value="SAM-dependent_MTases_sf"/>
</dbReference>
<dbReference type="Gene3D" id="3.40.50.150">
    <property type="entry name" value="Vaccinia Virus protein VP39"/>
    <property type="match status" value="1"/>
</dbReference>
<evidence type="ECO:0008006" key="2">
    <source>
        <dbReference type="Google" id="ProtNLM"/>
    </source>
</evidence>
<evidence type="ECO:0000313" key="1">
    <source>
        <dbReference type="EMBL" id="QHS83372.1"/>
    </source>
</evidence>
<organism evidence="1">
    <name type="scientific">viral metagenome</name>
    <dbReference type="NCBI Taxonomy" id="1070528"/>
    <lineage>
        <taxon>unclassified sequences</taxon>
        <taxon>metagenomes</taxon>
        <taxon>organismal metagenomes</taxon>
    </lineage>
</organism>
<reference evidence="1" key="1">
    <citation type="journal article" date="2020" name="Nature">
        <title>Giant virus diversity and host interactions through global metagenomics.</title>
        <authorList>
            <person name="Schulz F."/>
            <person name="Roux S."/>
            <person name="Paez-Espino D."/>
            <person name="Jungbluth S."/>
            <person name="Walsh D.A."/>
            <person name="Denef V.J."/>
            <person name="McMahon K.D."/>
            <person name="Konstantinidis K.T."/>
            <person name="Eloe-Fadrosh E.A."/>
            <person name="Kyrpides N.C."/>
            <person name="Woyke T."/>
        </authorList>
    </citation>
    <scope>NUCLEOTIDE SEQUENCE</scope>
    <source>
        <strain evidence="1">GVMAG-S-ERX555943-30</strain>
    </source>
</reference>
<dbReference type="SUPFAM" id="SSF53335">
    <property type="entry name" value="S-adenosyl-L-methionine-dependent methyltransferases"/>
    <property type="match status" value="1"/>
</dbReference>
<dbReference type="AlphaFoldDB" id="A0A6C0AUA0"/>
<name>A0A6C0AUA0_9ZZZZ</name>
<accession>A0A6C0AUA0</accession>